<keyword evidence="4 6" id="KW-1133">Transmembrane helix</keyword>
<dbReference type="PANTHER" id="PTHR33885:SF3">
    <property type="entry name" value="PHAGE SHOCK PROTEIN C"/>
    <property type="match status" value="1"/>
</dbReference>
<dbReference type="InterPro" id="IPR007168">
    <property type="entry name" value="Phageshock_PspC_N"/>
</dbReference>
<evidence type="ECO:0000259" key="7">
    <source>
        <dbReference type="Pfam" id="PF04024"/>
    </source>
</evidence>
<evidence type="ECO:0000256" key="3">
    <source>
        <dbReference type="ARBA" id="ARBA00022692"/>
    </source>
</evidence>
<feature type="transmembrane region" description="Helical" evidence="6">
    <location>
        <begin position="36"/>
        <end position="59"/>
    </location>
</feature>
<keyword evidence="2" id="KW-1003">Cell membrane</keyword>
<comment type="subcellular location">
    <subcellularLocation>
        <location evidence="1">Cell membrane</location>
        <topology evidence="1">Single-pass membrane protein</topology>
    </subcellularLocation>
</comment>
<dbReference type="InterPro" id="IPR052027">
    <property type="entry name" value="PspC"/>
</dbReference>
<gene>
    <name evidence="8" type="ORF">SDC9_62224</name>
</gene>
<keyword evidence="5 6" id="KW-0472">Membrane</keyword>
<evidence type="ECO:0000256" key="4">
    <source>
        <dbReference type="ARBA" id="ARBA00022989"/>
    </source>
</evidence>
<name>A0A644XJ82_9ZZZZ</name>
<evidence type="ECO:0000256" key="1">
    <source>
        <dbReference type="ARBA" id="ARBA00004162"/>
    </source>
</evidence>
<dbReference type="PANTHER" id="PTHR33885">
    <property type="entry name" value="PHAGE SHOCK PROTEIN C"/>
    <property type="match status" value="1"/>
</dbReference>
<feature type="domain" description="Phage shock protein PspC N-terminal" evidence="7">
    <location>
        <begin position="5"/>
        <end position="62"/>
    </location>
</feature>
<protein>
    <recommendedName>
        <fullName evidence="7">Phage shock protein PspC N-terminal domain-containing protein</fullName>
    </recommendedName>
</protein>
<reference evidence="8" key="1">
    <citation type="submission" date="2019-08" db="EMBL/GenBank/DDBJ databases">
        <authorList>
            <person name="Kucharzyk K."/>
            <person name="Murdoch R.W."/>
            <person name="Higgins S."/>
            <person name="Loffler F."/>
        </authorList>
    </citation>
    <scope>NUCLEOTIDE SEQUENCE</scope>
</reference>
<dbReference type="AlphaFoldDB" id="A0A644XJ82"/>
<evidence type="ECO:0000256" key="2">
    <source>
        <dbReference type="ARBA" id="ARBA00022475"/>
    </source>
</evidence>
<dbReference type="GO" id="GO:0005886">
    <property type="term" value="C:plasma membrane"/>
    <property type="evidence" value="ECO:0007669"/>
    <property type="project" value="UniProtKB-SubCell"/>
</dbReference>
<keyword evidence="3 6" id="KW-0812">Transmembrane</keyword>
<organism evidence="8">
    <name type="scientific">bioreactor metagenome</name>
    <dbReference type="NCBI Taxonomy" id="1076179"/>
    <lineage>
        <taxon>unclassified sequences</taxon>
        <taxon>metagenomes</taxon>
        <taxon>ecological metagenomes</taxon>
    </lineage>
</organism>
<dbReference type="Pfam" id="PF04024">
    <property type="entry name" value="PspC"/>
    <property type="match status" value="1"/>
</dbReference>
<evidence type="ECO:0000256" key="6">
    <source>
        <dbReference type="SAM" id="Phobius"/>
    </source>
</evidence>
<accession>A0A644XJ82</accession>
<dbReference type="EMBL" id="VSSQ01002511">
    <property type="protein sequence ID" value="MPM15851.1"/>
    <property type="molecule type" value="Genomic_DNA"/>
</dbReference>
<evidence type="ECO:0000256" key="5">
    <source>
        <dbReference type="ARBA" id="ARBA00023136"/>
    </source>
</evidence>
<comment type="caution">
    <text evidence="8">The sequence shown here is derived from an EMBL/GenBank/DDBJ whole genome shotgun (WGS) entry which is preliminary data.</text>
</comment>
<proteinExistence type="predicted"/>
<evidence type="ECO:0000313" key="8">
    <source>
        <dbReference type="EMBL" id="MPM15851.1"/>
    </source>
</evidence>
<sequence>MNEPKKLYRVENGKMVAGVCGGIAEYFNIDPSLVRLGWVLLTLAGTVGFWAYVIACFILPKKSDIYPGY</sequence>